<dbReference type="RefSeq" id="WP_209406918.1">
    <property type="nucleotide sequence ID" value="NZ_JAGIYQ010000012.1"/>
</dbReference>
<dbReference type="PANTHER" id="PTHR37305:SF1">
    <property type="entry name" value="MEMBRANE PROTEIN"/>
    <property type="match status" value="1"/>
</dbReference>
<evidence type="ECO:0000256" key="1">
    <source>
        <dbReference type="SAM" id="Phobius"/>
    </source>
</evidence>
<organism evidence="2 3">
    <name type="scientific">Gottfriedia endophytica</name>
    <dbReference type="NCBI Taxonomy" id="2820819"/>
    <lineage>
        <taxon>Bacteria</taxon>
        <taxon>Bacillati</taxon>
        <taxon>Bacillota</taxon>
        <taxon>Bacilli</taxon>
        <taxon>Bacillales</taxon>
        <taxon>Bacillaceae</taxon>
        <taxon>Gottfriedia</taxon>
    </lineage>
</organism>
<dbReference type="Pfam" id="PF12679">
    <property type="entry name" value="ABC2_membrane_2"/>
    <property type="match status" value="1"/>
</dbReference>
<evidence type="ECO:0000313" key="2">
    <source>
        <dbReference type="EMBL" id="MBP0726578.1"/>
    </source>
</evidence>
<feature type="transmembrane region" description="Helical" evidence="1">
    <location>
        <begin position="236"/>
        <end position="256"/>
    </location>
</feature>
<protein>
    <submittedName>
        <fullName evidence="2">ABC transporter permease subunit</fullName>
    </submittedName>
</protein>
<dbReference type="GO" id="GO:0005886">
    <property type="term" value="C:plasma membrane"/>
    <property type="evidence" value="ECO:0007669"/>
    <property type="project" value="UniProtKB-SubCell"/>
</dbReference>
<keyword evidence="1" id="KW-0812">Transmembrane</keyword>
<dbReference type="Proteomes" id="UP000682134">
    <property type="component" value="Unassembled WGS sequence"/>
</dbReference>
<proteinExistence type="predicted"/>
<accession>A0A940NS80</accession>
<feature type="transmembrane region" description="Helical" evidence="1">
    <location>
        <begin position="287"/>
        <end position="309"/>
    </location>
</feature>
<gene>
    <name evidence="2" type="ORF">J5Y03_15560</name>
</gene>
<feature type="transmembrane region" description="Helical" evidence="1">
    <location>
        <begin position="111"/>
        <end position="133"/>
    </location>
</feature>
<keyword evidence="3" id="KW-1185">Reference proteome</keyword>
<keyword evidence="1" id="KW-0472">Membrane</keyword>
<dbReference type="GO" id="GO:0140359">
    <property type="term" value="F:ABC-type transporter activity"/>
    <property type="evidence" value="ECO:0007669"/>
    <property type="project" value="InterPro"/>
</dbReference>
<feature type="transmembrane region" description="Helical" evidence="1">
    <location>
        <begin position="202"/>
        <end position="224"/>
    </location>
</feature>
<dbReference type="PANTHER" id="PTHR37305">
    <property type="entry name" value="INTEGRAL MEMBRANE PROTEIN-RELATED"/>
    <property type="match status" value="1"/>
</dbReference>
<feature type="transmembrane region" description="Helical" evidence="1">
    <location>
        <begin position="12"/>
        <end position="36"/>
    </location>
</feature>
<name>A0A940NS80_9BACI</name>
<keyword evidence="1" id="KW-1133">Transmembrane helix</keyword>
<feature type="transmembrane region" description="Helical" evidence="1">
    <location>
        <begin position="154"/>
        <end position="182"/>
    </location>
</feature>
<dbReference type="EMBL" id="JAGIYQ010000012">
    <property type="protein sequence ID" value="MBP0726578.1"/>
    <property type="molecule type" value="Genomic_DNA"/>
</dbReference>
<comment type="caution">
    <text evidence="2">The sequence shown here is derived from an EMBL/GenBank/DDBJ whole genome shotgun (WGS) entry which is preliminary data.</text>
</comment>
<reference evidence="2" key="1">
    <citation type="submission" date="2021-04" db="EMBL/GenBank/DDBJ databases">
        <title>Genome seq and assembly of Bacillus sp.</title>
        <authorList>
            <person name="Chhetri G."/>
        </authorList>
    </citation>
    <scope>NUCLEOTIDE SEQUENCE</scope>
    <source>
        <strain evidence="2">RG28</strain>
    </source>
</reference>
<sequence length="316" mass="35777">MLKLVRNELMKIFNRPGTFVMIGILIILTSVVGGIVKYNQNHEDVKVNENWKKEYQTEIKSNEKQIQESKNNQQIDFLKKDIALKEYRIKHNLSPNENYNVWSFVNDASSMISTAGLFTIIIAAGIVASEFNWGTIKLLLIRPINRGKILASKYISIILFALLLLIILYSYSSILGVILFGTPDKAAPYLNYFDGKITEQSMALHLMISYGLKSINMIMLATAAFMVSTVFRNSSLATGLSIALMFTGSTITFLLASKFDWAKYILFANTDLTQYFEGTPMVEGMTLTFSIIMIAIYFVLFQFLAFFVFKKRDVAA</sequence>
<evidence type="ECO:0000313" key="3">
    <source>
        <dbReference type="Proteomes" id="UP000682134"/>
    </source>
</evidence>
<dbReference type="AlphaFoldDB" id="A0A940NS80"/>